<dbReference type="Proteomes" id="UP001187192">
    <property type="component" value="Unassembled WGS sequence"/>
</dbReference>
<evidence type="ECO:0000313" key="2">
    <source>
        <dbReference type="EMBL" id="GMN65716.1"/>
    </source>
</evidence>
<proteinExistence type="predicted"/>
<sequence>MIQTVSSELDPFRGILETEFWIGVNIKEVRFFFVVLSPQKSIPKSAASTSSAVTNLNDAVKDLENAPQAPTTPSSSSSSSLLTTTSSAATSTTPSPLPKMPLLFASIFSLAS</sequence>
<reference evidence="3" key="1">
    <citation type="submission" date="2023-07" db="EMBL/GenBank/DDBJ databases">
        <title>draft genome sequence of fig (Ficus carica).</title>
        <authorList>
            <person name="Takahashi T."/>
            <person name="Nishimura K."/>
        </authorList>
    </citation>
    <scope>NUCLEOTIDE SEQUENCE</scope>
</reference>
<dbReference type="EMBL" id="BTGU01000256">
    <property type="protein sequence ID" value="GMN65716.1"/>
    <property type="molecule type" value="Genomic_DNA"/>
</dbReference>
<gene>
    <name evidence="2" type="ORF">TIFTF001_034776</name>
    <name evidence="3" type="ORF">TIFTF001_034797</name>
</gene>
<keyword evidence="4" id="KW-1185">Reference proteome</keyword>
<feature type="compositionally biased region" description="Low complexity" evidence="1">
    <location>
        <begin position="69"/>
        <end position="94"/>
    </location>
</feature>
<organism evidence="3 4">
    <name type="scientific">Ficus carica</name>
    <name type="common">Common fig</name>
    <dbReference type="NCBI Taxonomy" id="3494"/>
    <lineage>
        <taxon>Eukaryota</taxon>
        <taxon>Viridiplantae</taxon>
        <taxon>Streptophyta</taxon>
        <taxon>Embryophyta</taxon>
        <taxon>Tracheophyta</taxon>
        <taxon>Spermatophyta</taxon>
        <taxon>Magnoliopsida</taxon>
        <taxon>eudicotyledons</taxon>
        <taxon>Gunneridae</taxon>
        <taxon>Pentapetalae</taxon>
        <taxon>rosids</taxon>
        <taxon>fabids</taxon>
        <taxon>Rosales</taxon>
        <taxon>Moraceae</taxon>
        <taxon>Ficeae</taxon>
        <taxon>Ficus</taxon>
    </lineage>
</organism>
<dbReference type="AlphaFoldDB" id="A0AA88J9H6"/>
<accession>A0AA88J9H6</accession>
<evidence type="ECO:0000256" key="1">
    <source>
        <dbReference type="SAM" id="MobiDB-lite"/>
    </source>
</evidence>
<evidence type="ECO:0000313" key="3">
    <source>
        <dbReference type="EMBL" id="GMN65737.1"/>
    </source>
</evidence>
<comment type="caution">
    <text evidence="3">The sequence shown here is derived from an EMBL/GenBank/DDBJ whole genome shotgun (WGS) entry which is preliminary data.</text>
</comment>
<name>A0AA88J9H6_FICCA</name>
<protein>
    <submittedName>
        <fullName evidence="3">Uncharacterized protein</fullName>
    </submittedName>
</protein>
<evidence type="ECO:0000313" key="4">
    <source>
        <dbReference type="Proteomes" id="UP001187192"/>
    </source>
</evidence>
<feature type="region of interest" description="Disordered" evidence="1">
    <location>
        <begin position="58"/>
        <end position="100"/>
    </location>
</feature>
<dbReference type="EMBL" id="BTGU01000258">
    <property type="protein sequence ID" value="GMN65737.1"/>
    <property type="molecule type" value="Genomic_DNA"/>
</dbReference>